<dbReference type="InterPro" id="IPR052841">
    <property type="entry name" value="PMP_oxidase-like"/>
</dbReference>
<keyword evidence="1" id="KW-0732">Signal</keyword>
<dbReference type="PANTHER" id="PTHR28040:SF1">
    <property type="entry name" value="PYRIDOXAMINE 5'-PHOSPHATE OXIDASE YLR456W HOMOLOG-RELATED"/>
    <property type="match status" value="1"/>
</dbReference>
<dbReference type="Gene3D" id="2.30.110.10">
    <property type="entry name" value="Electron Transport, Fmn-binding Protein, Chain A"/>
    <property type="match status" value="1"/>
</dbReference>
<evidence type="ECO:0000256" key="1">
    <source>
        <dbReference type="SAM" id="SignalP"/>
    </source>
</evidence>
<organism evidence="2 3">
    <name type="scientific">Tetraparma gracilis</name>
    <dbReference type="NCBI Taxonomy" id="2962635"/>
    <lineage>
        <taxon>Eukaryota</taxon>
        <taxon>Sar</taxon>
        <taxon>Stramenopiles</taxon>
        <taxon>Ochrophyta</taxon>
        <taxon>Bolidophyceae</taxon>
        <taxon>Parmales</taxon>
        <taxon>Triparmaceae</taxon>
        <taxon>Tetraparma</taxon>
    </lineage>
</organism>
<evidence type="ECO:0008006" key="4">
    <source>
        <dbReference type="Google" id="ProtNLM"/>
    </source>
</evidence>
<gene>
    <name evidence="2" type="ORF">TeGR_g11973</name>
</gene>
<dbReference type="EMBL" id="BRYB01003113">
    <property type="protein sequence ID" value="GMI30673.1"/>
    <property type="molecule type" value="Genomic_DNA"/>
</dbReference>
<comment type="caution">
    <text evidence="2">The sequence shown here is derived from an EMBL/GenBank/DDBJ whole genome shotgun (WGS) entry which is preliminary data.</text>
</comment>
<name>A0ABQ6MQB1_9STRA</name>
<feature type="signal peptide" evidence="1">
    <location>
        <begin position="1"/>
        <end position="19"/>
    </location>
</feature>
<dbReference type="SUPFAM" id="SSF50475">
    <property type="entry name" value="FMN-binding split barrel"/>
    <property type="match status" value="1"/>
</dbReference>
<proteinExistence type="predicted"/>
<reference evidence="2 3" key="1">
    <citation type="journal article" date="2023" name="Commun. Biol.">
        <title>Genome analysis of Parmales, the sister group of diatoms, reveals the evolutionary specialization of diatoms from phago-mixotrophs to photoautotrophs.</title>
        <authorList>
            <person name="Ban H."/>
            <person name="Sato S."/>
            <person name="Yoshikawa S."/>
            <person name="Yamada K."/>
            <person name="Nakamura Y."/>
            <person name="Ichinomiya M."/>
            <person name="Sato N."/>
            <person name="Blanc-Mathieu R."/>
            <person name="Endo H."/>
            <person name="Kuwata A."/>
            <person name="Ogata H."/>
        </authorList>
    </citation>
    <scope>NUCLEOTIDE SEQUENCE [LARGE SCALE GENOMIC DNA]</scope>
</reference>
<evidence type="ECO:0000313" key="3">
    <source>
        <dbReference type="Proteomes" id="UP001165060"/>
    </source>
</evidence>
<dbReference type="Proteomes" id="UP001165060">
    <property type="component" value="Unassembled WGS sequence"/>
</dbReference>
<keyword evidence="3" id="KW-1185">Reference proteome</keyword>
<evidence type="ECO:0000313" key="2">
    <source>
        <dbReference type="EMBL" id="GMI30673.1"/>
    </source>
</evidence>
<protein>
    <recommendedName>
        <fullName evidence="4">Pyridoxamine 5'-phosphate oxidase putative domain-containing protein</fullName>
    </recommendedName>
</protein>
<feature type="chain" id="PRO_5046339742" description="Pyridoxamine 5'-phosphate oxidase putative domain-containing protein" evidence="1">
    <location>
        <begin position="20"/>
        <end position="217"/>
    </location>
</feature>
<dbReference type="PANTHER" id="PTHR28040">
    <property type="entry name" value="PYRIDOXAMINE 5'-PHOSPHATE OXIDASE YLR456W HOMOLOG-RELATED"/>
    <property type="match status" value="1"/>
</dbReference>
<dbReference type="InterPro" id="IPR012349">
    <property type="entry name" value="Split_barrel_FMN-bd"/>
</dbReference>
<accession>A0ABQ6MQB1</accession>
<sequence length="217" mass="23052">MPSALQASALGIAAVLAAAVVLSRPPSNNLPSTRTRRSIFSILSRSSWVGRPSPPPAPPLPPSLHELLSKASHAALALSTPLSPHLSLMRVVYDPSTCSMLTSTRMNTVKAHLLLQDSRVTLLLTNFWAPPAPPPADHVSVTLTGRASLLPIDCPESDRCKALLLARNPSAACFIEGEGVAVMRVAVERARVCDARDNVEEYEGGGSPPLRGQQTFI</sequence>